<proteinExistence type="predicted"/>
<evidence type="ECO:0000256" key="1">
    <source>
        <dbReference type="SAM" id="MobiDB-lite"/>
    </source>
</evidence>
<dbReference type="Proteomes" id="UP000215127">
    <property type="component" value="Chromosome 19"/>
</dbReference>
<protein>
    <submittedName>
        <fullName evidence="2">Uncharacterized protein</fullName>
    </submittedName>
</protein>
<dbReference type="AlphaFoldDB" id="A0A1X7S9X7"/>
<name>A0A1X7S9X7_ZYMT9</name>
<evidence type="ECO:0000313" key="3">
    <source>
        <dbReference type="Proteomes" id="UP000215127"/>
    </source>
</evidence>
<sequence length="101" mass="10587">MDDSNGENMAIAACQRGTFPSPAIPALRSSSSAPSNRASASSASSAKSVPYRCISQPVIAASMAAKWYVSSKGRMVQVVSAMVSQEVSVYCCFGLNVHSHR</sequence>
<gene>
    <name evidence="2" type="ORF">ZT3D7_G11643</name>
</gene>
<feature type="region of interest" description="Disordered" evidence="1">
    <location>
        <begin position="22"/>
        <end position="47"/>
    </location>
</feature>
<dbReference type="EMBL" id="LT853707">
    <property type="protein sequence ID" value="SMQ56488.1"/>
    <property type="molecule type" value="Genomic_DNA"/>
</dbReference>
<reference evidence="2 3" key="1">
    <citation type="submission" date="2016-06" db="EMBL/GenBank/DDBJ databases">
        <authorList>
            <person name="Kjaerup R.B."/>
            <person name="Dalgaard T.S."/>
            <person name="Juul-Madsen H.R."/>
        </authorList>
    </citation>
    <scope>NUCLEOTIDE SEQUENCE [LARGE SCALE GENOMIC DNA]</scope>
</reference>
<organism evidence="2 3">
    <name type="scientific">Zymoseptoria tritici (strain ST99CH_3D7)</name>
    <dbReference type="NCBI Taxonomy" id="1276538"/>
    <lineage>
        <taxon>Eukaryota</taxon>
        <taxon>Fungi</taxon>
        <taxon>Dikarya</taxon>
        <taxon>Ascomycota</taxon>
        <taxon>Pezizomycotina</taxon>
        <taxon>Dothideomycetes</taxon>
        <taxon>Dothideomycetidae</taxon>
        <taxon>Mycosphaerellales</taxon>
        <taxon>Mycosphaerellaceae</taxon>
        <taxon>Zymoseptoria</taxon>
    </lineage>
</organism>
<evidence type="ECO:0000313" key="2">
    <source>
        <dbReference type="EMBL" id="SMQ56488.1"/>
    </source>
</evidence>
<keyword evidence="3" id="KW-1185">Reference proteome</keyword>
<accession>A0A1X7S9X7</accession>